<sequence>MQSLKESDKSILQLQVYLDKDAICLRSYVDGEIPYFEVDTPYDNKANVFLDALTDEEMDERLSPLFYGIPQELMKSKIMCTINDCRTPLETCRTFVFKRKNQDSNQKFAIHSNVNQNFNL</sequence>
<keyword evidence="2" id="KW-1185">Reference proteome</keyword>
<organism evidence="1 2">
    <name type="scientific">Tritrichomonas musculus</name>
    <dbReference type="NCBI Taxonomy" id="1915356"/>
    <lineage>
        <taxon>Eukaryota</taxon>
        <taxon>Metamonada</taxon>
        <taxon>Parabasalia</taxon>
        <taxon>Tritrichomonadida</taxon>
        <taxon>Tritrichomonadidae</taxon>
        <taxon>Tritrichomonas</taxon>
    </lineage>
</organism>
<reference evidence="1 2" key="1">
    <citation type="submission" date="2024-04" db="EMBL/GenBank/DDBJ databases">
        <title>Tritrichomonas musculus Genome.</title>
        <authorList>
            <person name="Alves-Ferreira E."/>
            <person name="Grigg M."/>
            <person name="Lorenzi H."/>
            <person name="Galac M."/>
        </authorList>
    </citation>
    <scope>NUCLEOTIDE SEQUENCE [LARGE SCALE GENOMIC DNA]</scope>
    <source>
        <strain evidence="1 2">EAF2021</strain>
    </source>
</reference>
<name>A0ABR2L9I8_9EUKA</name>
<gene>
    <name evidence="1" type="ORF">M9Y10_001963</name>
</gene>
<dbReference type="Proteomes" id="UP001470230">
    <property type="component" value="Unassembled WGS sequence"/>
</dbReference>
<evidence type="ECO:0000313" key="2">
    <source>
        <dbReference type="Proteomes" id="UP001470230"/>
    </source>
</evidence>
<evidence type="ECO:0000313" key="1">
    <source>
        <dbReference type="EMBL" id="KAK8899646.1"/>
    </source>
</evidence>
<dbReference type="EMBL" id="JAPFFF010000001">
    <property type="protein sequence ID" value="KAK8899646.1"/>
    <property type="molecule type" value="Genomic_DNA"/>
</dbReference>
<proteinExistence type="predicted"/>
<accession>A0ABR2L9I8</accession>
<protein>
    <submittedName>
        <fullName evidence="1">Uncharacterized protein</fullName>
    </submittedName>
</protein>
<comment type="caution">
    <text evidence="1">The sequence shown here is derived from an EMBL/GenBank/DDBJ whole genome shotgun (WGS) entry which is preliminary data.</text>
</comment>